<organism evidence="2 3">
    <name type="scientific">Eumeta variegata</name>
    <name type="common">Bagworm moth</name>
    <name type="synonym">Eumeta japonica</name>
    <dbReference type="NCBI Taxonomy" id="151549"/>
    <lineage>
        <taxon>Eukaryota</taxon>
        <taxon>Metazoa</taxon>
        <taxon>Ecdysozoa</taxon>
        <taxon>Arthropoda</taxon>
        <taxon>Hexapoda</taxon>
        <taxon>Insecta</taxon>
        <taxon>Pterygota</taxon>
        <taxon>Neoptera</taxon>
        <taxon>Endopterygota</taxon>
        <taxon>Lepidoptera</taxon>
        <taxon>Glossata</taxon>
        <taxon>Ditrysia</taxon>
        <taxon>Tineoidea</taxon>
        <taxon>Psychidae</taxon>
        <taxon>Oiketicinae</taxon>
        <taxon>Eumeta</taxon>
    </lineage>
</organism>
<comment type="caution">
    <text evidence="2">The sequence shown here is derived from an EMBL/GenBank/DDBJ whole genome shotgun (WGS) entry which is preliminary data.</text>
</comment>
<name>A0A4C1WRT2_EUMVA</name>
<dbReference type="EMBL" id="BGZK01000641">
    <property type="protein sequence ID" value="GBP54196.1"/>
    <property type="molecule type" value="Genomic_DNA"/>
</dbReference>
<reference evidence="2 3" key="1">
    <citation type="journal article" date="2019" name="Commun. Biol.">
        <title>The bagworm genome reveals a unique fibroin gene that provides high tensile strength.</title>
        <authorList>
            <person name="Kono N."/>
            <person name="Nakamura H."/>
            <person name="Ohtoshi R."/>
            <person name="Tomita M."/>
            <person name="Numata K."/>
            <person name="Arakawa K."/>
        </authorList>
    </citation>
    <scope>NUCLEOTIDE SEQUENCE [LARGE SCALE GENOMIC DNA]</scope>
</reference>
<dbReference type="Proteomes" id="UP000299102">
    <property type="component" value="Unassembled WGS sequence"/>
</dbReference>
<feature type="region of interest" description="Disordered" evidence="1">
    <location>
        <begin position="1"/>
        <end position="22"/>
    </location>
</feature>
<evidence type="ECO:0000313" key="2">
    <source>
        <dbReference type="EMBL" id="GBP54196.1"/>
    </source>
</evidence>
<keyword evidence="3" id="KW-1185">Reference proteome</keyword>
<evidence type="ECO:0000313" key="3">
    <source>
        <dbReference type="Proteomes" id="UP000299102"/>
    </source>
</evidence>
<accession>A0A4C1WRT2</accession>
<sequence length="74" mass="7996">MRDTRTRSARGRAAGDGLKERNGVSDCATINILMKLIGNRNQRVGGAKGGAGGCRVVRCILFTYDLRCKKIIGE</sequence>
<gene>
    <name evidence="2" type="ORF">EVAR_43221_1</name>
</gene>
<evidence type="ECO:0000256" key="1">
    <source>
        <dbReference type="SAM" id="MobiDB-lite"/>
    </source>
</evidence>
<proteinExistence type="predicted"/>
<protein>
    <submittedName>
        <fullName evidence="2">Uncharacterized protein</fullName>
    </submittedName>
</protein>
<dbReference type="AlphaFoldDB" id="A0A4C1WRT2"/>